<dbReference type="EC" id="2.7.7.9" evidence="2 7"/>
<dbReference type="NCBIfam" id="TIGR01099">
    <property type="entry name" value="galU"/>
    <property type="match status" value="1"/>
</dbReference>
<dbReference type="Pfam" id="PF00483">
    <property type="entry name" value="NTP_transferase"/>
    <property type="match status" value="1"/>
</dbReference>
<evidence type="ECO:0000256" key="5">
    <source>
        <dbReference type="ARBA" id="ARBA00022695"/>
    </source>
</evidence>
<dbReference type="InterPro" id="IPR005835">
    <property type="entry name" value="NTP_transferase_dom"/>
</dbReference>
<gene>
    <name evidence="9" type="primary">galU</name>
    <name evidence="9" type="ORF">PY650_07585</name>
</gene>
<keyword evidence="10" id="KW-1185">Reference proteome</keyword>
<comment type="similarity">
    <text evidence="1 7">Belongs to the UDPGP type 2 family.</text>
</comment>
<dbReference type="RefSeq" id="WP_285878466.1">
    <property type="nucleotide sequence ID" value="NZ_JARFYN010000007.1"/>
</dbReference>
<evidence type="ECO:0000313" key="10">
    <source>
        <dbReference type="Proteomes" id="UP001172630"/>
    </source>
</evidence>
<dbReference type="EMBL" id="JARFYN010000007">
    <property type="protein sequence ID" value="MDL2405525.1"/>
    <property type="molecule type" value="Genomic_DNA"/>
</dbReference>
<evidence type="ECO:0000256" key="7">
    <source>
        <dbReference type="RuleBase" id="RU361259"/>
    </source>
</evidence>
<dbReference type="InterPro" id="IPR029044">
    <property type="entry name" value="Nucleotide-diphossugar_trans"/>
</dbReference>
<dbReference type="SUPFAM" id="SSF53448">
    <property type="entry name" value="Nucleotide-diphospho-sugar transferases"/>
    <property type="match status" value="1"/>
</dbReference>
<comment type="caution">
    <text evidence="9">The sequence shown here is derived from an EMBL/GenBank/DDBJ whole genome shotgun (WGS) entry which is preliminary data.</text>
</comment>
<organism evidence="9 10">
    <name type="scientific">Rhizobium calliandrae</name>
    <dbReference type="NCBI Taxonomy" id="1312182"/>
    <lineage>
        <taxon>Bacteria</taxon>
        <taxon>Pseudomonadati</taxon>
        <taxon>Pseudomonadota</taxon>
        <taxon>Alphaproteobacteria</taxon>
        <taxon>Hyphomicrobiales</taxon>
        <taxon>Rhizobiaceae</taxon>
        <taxon>Rhizobium/Agrobacterium group</taxon>
        <taxon>Rhizobium</taxon>
    </lineage>
</organism>
<dbReference type="CDD" id="cd02541">
    <property type="entry name" value="UGPase_prokaryotic"/>
    <property type="match status" value="1"/>
</dbReference>
<evidence type="ECO:0000256" key="4">
    <source>
        <dbReference type="ARBA" id="ARBA00022679"/>
    </source>
</evidence>
<proteinExistence type="inferred from homology"/>
<sequence>MRQHKKVRKAVFPVAGLGTRFLPATKAVPKEMLTVVDKPVIQYVVDEAMEAGIEHFVFVTGRSKHVIEDYFDIQFELEHTLRQRNRNAELSLLNGLLPKAGTASFTRQQEPLGLGHAVWCAREIVGDEPFALLLPDMVMRAEKGCMKGMIELYEHSGGNVISVEECAPDQTHKYGIVGVGDSVGNGFRITEMVEKPAKGTAPSNFFINGRYILQPEIFHILESQERGAGNEIQLTDGMLKLAQEQDFAGYHFRGQTFDCGSKDGFILANVAFALARADIRPTIEDGFKALIEALK</sequence>
<keyword evidence="5 7" id="KW-0548">Nucleotidyltransferase</keyword>
<feature type="domain" description="Nucleotidyl transferase" evidence="8">
    <location>
        <begin position="14"/>
        <end position="270"/>
    </location>
</feature>
<comment type="catalytic activity">
    <reaction evidence="6 7">
        <text>alpha-D-glucose 1-phosphate + UTP + H(+) = UDP-alpha-D-glucose + diphosphate</text>
        <dbReference type="Rhea" id="RHEA:19889"/>
        <dbReference type="ChEBI" id="CHEBI:15378"/>
        <dbReference type="ChEBI" id="CHEBI:33019"/>
        <dbReference type="ChEBI" id="CHEBI:46398"/>
        <dbReference type="ChEBI" id="CHEBI:58601"/>
        <dbReference type="ChEBI" id="CHEBI:58885"/>
        <dbReference type="EC" id="2.7.7.9"/>
    </reaction>
</comment>
<keyword evidence="4 7" id="KW-0808">Transferase</keyword>
<protein>
    <recommendedName>
        <fullName evidence="3 7">UTP--glucose-1-phosphate uridylyltransferase</fullName>
        <ecNumber evidence="2 7">2.7.7.9</ecNumber>
    </recommendedName>
    <alternativeName>
        <fullName evidence="7">UDP-glucose pyrophosphorylase</fullName>
    </alternativeName>
</protein>
<evidence type="ECO:0000256" key="3">
    <source>
        <dbReference type="ARBA" id="ARBA00019048"/>
    </source>
</evidence>
<dbReference type="GO" id="GO:0003983">
    <property type="term" value="F:UTP:glucose-1-phosphate uridylyltransferase activity"/>
    <property type="evidence" value="ECO:0007669"/>
    <property type="project" value="UniProtKB-EC"/>
</dbReference>
<dbReference type="PANTHER" id="PTHR43197:SF1">
    <property type="entry name" value="UTP--GLUCOSE-1-PHOSPHATE URIDYLYLTRANSFERASE"/>
    <property type="match status" value="1"/>
</dbReference>
<name>A0ABT7KA78_9HYPH</name>
<dbReference type="Proteomes" id="UP001172630">
    <property type="component" value="Unassembled WGS sequence"/>
</dbReference>
<evidence type="ECO:0000256" key="1">
    <source>
        <dbReference type="ARBA" id="ARBA00006890"/>
    </source>
</evidence>
<dbReference type="PANTHER" id="PTHR43197">
    <property type="entry name" value="UTP--GLUCOSE-1-PHOSPHATE URIDYLYLTRANSFERASE"/>
    <property type="match status" value="1"/>
</dbReference>
<evidence type="ECO:0000259" key="8">
    <source>
        <dbReference type="Pfam" id="PF00483"/>
    </source>
</evidence>
<dbReference type="InterPro" id="IPR005771">
    <property type="entry name" value="GalU_uridylyltTrfase_bac/arc"/>
</dbReference>
<evidence type="ECO:0000313" key="9">
    <source>
        <dbReference type="EMBL" id="MDL2405525.1"/>
    </source>
</evidence>
<evidence type="ECO:0000256" key="2">
    <source>
        <dbReference type="ARBA" id="ARBA00012415"/>
    </source>
</evidence>
<reference evidence="9" key="1">
    <citation type="submission" date="2023-06" db="EMBL/GenBank/DDBJ databases">
        <title>Phylogenetic Diversity of Rhizobium strains.</title>
        <authorList>
            <person name="Moura F.T."/>
            <person name="Helene L.C.F."/>
            <person name="Hungria M."/>
        </authorList>
    </citation>
    <scope>NUCLEOTIDE SEQUENCE</scope>
    <source>
        <strain evidence="9">CCGE524</strain>
    </source>
</reference>
<evidence type="ECO:0000256" key="6">
    <source>
        <dbReference type="ARBA" id="ARBA00048128"/>
    </source>
</evidence>
<dbReference type="Gene3D" id="3.90.550.10">
    <property type="entry name" value="Spore Coat Polysaccharide Biosynthesis Protein SpsA, Chain A"/>
    <property type="match status" value="1"/>
</dbReference>
<accession>A0ABT7KA78</accession>